<dbReference type="AlphaFoldDB" id="A0A1V8M4Y2"/>
<dbReference type="InterPro" id="IPR050099">
    <property type="entry name" value="SIS_GmhA/DiaA_subfam"/>
</dbReference>
<feature type="binding site" evidence="10">
    <location>
        <position position="171"/>
    </location>
    <ligand>
        <name>substrate</name>
    </ligand>
</feature>
<evidence type="ECO:0000256" key="9">
    <source>
        <dbReference type="ARBA" id="ARBA00023277"/>
    </source>
</evidence>
<dbReference type="GO" id="GO:0005737">
    <property type="term" value="C:cytoplasm"/>
    <property type="evidence" value="ECO:0007669"/>
    <property type="project" value="UniProtKB-SubCell"/>
</dbReference>
<feature type="binding site" evidence="10">
    <location>
        <position position="124"/>
    </location>
    <ligand>
        <name>substrate</name>
    </ligand>
</feature>
<feature type="binding site" evidence="10">
    <location>
        <begin position="119"/>
        <end position="121"/>
    </location>
    <ligand>
        <name>substrate</name>
    </ligand>
</feature>
<comment type="function">
    <text evidence="2 10">Catalyzes the isomerization of sedoheptulose 7-phosphate in D-glycero-D-manno-heptose 7-phosphate.</text>
</comment>
<evidence type="ECO:0000313" key="12">
    <source>
        <dbReference type="EMBL" id="OQK16604.1"/>
    </source>
</evidence>
<keyword evidence="13" id="KW-1185">Reference proteome</keyword>
<keyword evidence="8 10" id="KW-0413">Isomerase</keyword>
<evidence type="ECO:0000259" key="11">
    <source>
        <dbReference type="PROSITE" id="PS51464"/>
    </source>
</evidence>
<feature type="binding site" evidence="10">
    <location>
        <position position="60"/>
    </location>
    <ligand>
        <name>Zn(2+)</name>
        <dbReference type="ChEBI" id="CHEBI:29105"/>
    </ligand>
</feature>
<gene>
    <name evidence="10" type="primary">gmhA</name>
    <name evidence="12" type="ORF">AU255_01480</name>
</gene>
<evidence type="ECO:0000256" key="6">
    <source>
        <dbReference type="ARBA" id="ARBA00022723"/>
    </source>
</evidence>
<keyword evidence="9 10" id="KW-0119">Carbohydrate metabolism</keyword>
<feature type="binding site" evidence="10">
    <location>
        <begin position="93"/>
        <end position="94"/>
    </location>
    <ligand>
        <name>substrate</name>
    </ligand>
</feature>
<evidence type="ECO:0000256" key="8">
    <source>
        <dbReference type="ARBA" id="ARBA00023235"/>
    </source>
</evidence>
<dbReference type="PROSITE" id="PS51464">
    <property type="entry name" value="SIS"/>
    <property type="match status" value="1"/>
</dbReference>
<sequence>MSTVANDFSDVIQEHLQIINQLTGSKPLITAASKLIISTLVSGHKILLCGNGGSAADCQHFAAELVIRYHKNRRAYPAIALTTDSSILTAHPNDFSFDSLFSRQVEALGAEGDCLIAISTSGNSENIMQASITAKQRNMTVIGLMGGDGGHLKSLVDMPIIIPSKTTARIQEAHMIIYHWWCEMVDEVDHD</sequence>
<evidence type="ECO:0000256" key="3">
    <source>
        <dbReference type="ARBA" id="ARBA00004496"/>
    </source>
</evidence>
<proteinExistence type="inferred from homology"/>
<evidence type="ECO:0000256" key="4">
    <source>
        <dbReference type="ARBA" id="ARBA00009894"/>
    </source>
</evidence>
<feature type="binding site" evidence="10">
    <location>
        <position position="64"/>
    </location>
    <ligand>
        <name>Zn(2+)</name>
        <dbReference type="ChEBI" id="CHEBI:29105"/>
    </ligand>
</feature>
<feature type="binding site" evidence="10">
    <location>
        <position position="64"/>
    </location>
    <ligand>
        <name>substrate</name>
    </ligand>
</feature>
<dbReference type="STRING" id="1420851.AU255_01480"/>
<evidence type="ECO:0000256" key="5">
    <source>
        <dbReference type="ARBA" id="ARBA00022490"/>
    </source>
</evidence>
<dbReference type="Proteomes" id="UP000191980">
    <property type="component" value="Unassembled WGS sequence"/>
</dbReference>
<dbReference type="PANTHER" id="PTHR30390">
    <property type="entry name" value="SEDOHEPTULOSE 7-PHOSPHATE ISOMERASE / DNAA INITIATOR-ASSOCIATING FACTOR FOR REPLICATION INITIATION"/>
    <property type="match status" value="1"/>
</dbReference>
<dbReference type="InterPro" id="IPR035461">
    <property type="entry name" value="GmhA/DiaA"/>
</dbReference>
<dbReference type="Pfam" id="PF13580">
    <property type="entry name" value="SIS_2"/>
    <property type="match status" value="1"/>
</dbReference>
<dbReference type="GO" id="GO:2001061">
    <property type="term" value="P:D-glycero-D-manno-heptose 7-phosphate biosynthetic process"/>
    <property type="evidence" value="ECO:0007669"/>
    <property type="project" value="UniProtKB-UniPathway"/>
</dbReference>
<comment type="subcellular location">
    <subcellularLocation>
        <location evidence="3 10">Cytoplasm</location>
    </subcellularLocation>
</comment>
<feature type="domain" description="SIS" evidence="11">
    <location>
        <begin position="36"/>
        <end position="191"/>
    </location>
</feature>
<dbReference type="GO" id="GO:0008270">
    <property type="term" value="F:zinc ion binding"/>
    <property type="evidence" value="ECO:0007669"/>
    <property type="project" value="UniProtKB-UniRule"/>
</dbReference>
<evidence type="ECO:0000256" key="2">
    <source>
        <dbReference type="ARBA" id="ARBA00003172"/>
    </source>
</evidence>
<dbReference type="GO" id="GO:0097367">
    <property type="term" value="F:carbohydrate derivative binding"/>
    <property type="evidence" value="ECO:0007669"/>
    <property type="project" value="InterPro"/>
</dbReference>
<protein>
    <recommendedName>
        <fullName evidence="10">Phosphoheptose isomerase</fullName>
        <ecNumber evidence="10">5.3.1.28</ecNumber>
    </recommendedName>
    <alternativeName>
        <fullName evidence="10">Sedoheptulose 7-phosphate isomerase</fullName>
    </alternativeName>
</protein>
<evidence type="ECO:0000313" key="13">
    <source>
        <dbReference type="Proteomes" id="UP000191980"/>
    </source>
</evidence>
<reference evidence="12 13" key="1">
    <citation type="submission" date="2015-12" db="EMBL/GenBank/DDBJ databases">
        <authorList>
            <person name="Shamseldin A."/>
            <person name="Moawad H."/>
            <person name="Abd El-Rahim W.M."/>
            <person name="Sadowsky M.J."/>
        </authorList>
    </citation>
    <scope>NUCLEOTIDE SEQUENCE [LARGE SCALE GENOMIC DNA]</scope>
    <source>
        <strain evidence="12 13">WF1</strain>
    </source>
</reference>
<comment type="subunit">
    <text evidence="10">Homotetramer.</text>
</comment>
<comment type="caution">
    <text evidence="12">The sequence shown here is derived from an EMBL/GenBank/DDBJ whole genome shotgun (WGS) entry which is preliminary data.</text>
</comment>
<dbReference type="Gene3D" id="3.40.50.10490">
    <property type="entry name" value="Glucose-6-phosphate isomerase like protein, domain 1"/>
    <property type="match status" value="1"/>
</dbReference>
<dbReference type="RefSeq" id="WP_080521229.1">
    <property type="nucleotide sequence ID" value="NZ_LPUF01000001.1"/>
</dbReference>
<keyword evidence="5 10" id="KW-0963">Cytoplasm</keyword>
<dbReference type="InterPro" id="IPR046348">
    <property type="entry name" value="SIS_dom_sf"/>
</dbReference>
<keyword evidence="7 10" id="KW-0862">Zinc</keyword>
<dbReference type="HAMAP" id="MF_00067">
    <property type="entry name" value="GmhA"/>
    <property type="match status" value="1"/>
</dbReference>
<dbReference type="CDD" id="cd05006">
    <property type="entry name" value="SIS_GmhA"/>
    <property type="match status" value="1"/>
</dbReference>
<comment type="cofactor">
    <cofactor evidence="10">
        <name>Zn(2+)</name>
        <dbReference type="ChEBI" id="CHEBI:29105"/>
    </cofactor>
    <text evidence="10">Binds 1 zinc ion per subunit.</text>
</comment>
<feature type="binding site" evidence="10">
    <location>
        <position position="171"/>
    </location>
    <ligand>
        <name>Zn(2+)</name>
        <dbReference type="ChEBI" id="CHEBI:29105"/>
    </ligand>
</feature>
<dbReference type="EMBL" id="LPUF01000001">
    <property type="protein sequence ID" value="OQK16604.1"/>
    <property type="molecule type" value="Genomic_DNA"/>
</dbReference>
<accession>A0A1V8M4Y2</accession>
<dbReference type="EC" id="5.3.1.28" evidence="10"/>
<keyword evidence="6 10" id="KW-0479">Metal-binding</keyword>
<evidence type="ECO:0000256" key="10">
    <source>
        <dbReference type="HAMAP-Rule" id="MF_00067"/>
    </source>
</evidence>
<feature type="binding site" evidence="10">
    <location>
        <begin position="51"/>
        <end position="53"/>
    </location>
    <ligand>
        <name>substrate</name>
    </ligand>
</feature>
<organism evidence="12 13">
    <name type="scientific">Methyloprofundus sedimenti</name>
    <dbReference type="NCBI Taxonomy" id="1420851"/>
    <lineage>
        <taxon>Bacteria</taxon>
        <taxon>Pseudomonadati</taxon>
        <taxon>Pseudomonadota</taxon>
        <taxon>Gammaproteobacteria</taxon>
        <taxon>Methylococcales</taxon>
        <taxon>Methylococcaceae</taxon>
        <taxon>Methyloprofundus</taxon>
    </lineage>
</organism>
<dbReference type="InterPro" id="IPR004515">
    <property type="entry name" value="Phosphoheptose_Isoase"/>
</dbReference>
<comment type="catalytic activity">
    <reaction evidence="1 10">
        <text>2 D-sedoheptulose 7-phosphate = D-glycero-alpha-D-manno-heptose 7-phosphate + D-glycero-beta-D-manno-heptose 7-phosphate</text>
        <dbReference type="Rhea" id="RHEA:27489"/>
        <dbReference type="ChEBI" id="CHEBI:57483"/>
        <dbReference type="ChEBI" id="CHEBI:60203"/>
        <dbReference type="ChEBI" id="CHEBI:60204"/>
        <dbReference type="EC" id="5.3.1.28"/>
    </reaction>
</comment>
<dbReference type="InterPro" id="IPR001347">
    <property type="entry name" value="SIS_dom"/>
</dbReference>
<name>A0A1V8M4Y2_9GAMM</name>
<comment type="miscellaneous">
    <text evidence="10">The reaction produces a racemic mixture of D-glycero-alpha-D-manno-heptose 7-phosphate and D-glycero-beta-D-manno-heptose 7-phosphate.</text>
</comment>
<evidence type="ECO:0000256" key="7">
    <source>
        <dbReference type="ARBA" id="ARBA00022833"/>
    </source>
</evidence>
<dbReference type="UniPathway" id="UPA00041">
    <property type="reaction ID" value="UER00436"/>
</dbReference>
<dbReference type="GO" id="GO:0008968">
    <property type="term" value="F:D-sedoheptulose 7-phosphate isomerase activity"/>
    <property type="evidence" value="ECO:0007669"/>
    <property type="project" value="UniProtKB-UniRule"/>
</dbReference>
<feature type="binding site" evidence="10">
    <location>
        <position position="179"/>
    </location>
    <ligand>
        <name>Zn(2+)</name>
        <dbReference type="ChEBI" id="CHEBI:29105"/>
    </ligand>
</feature>
<comment type="pathway">
    <text evidence="10">Carbohydrate biosynthesis; D-glycero-D-manno-heptose 7-phosphate biosynthesis; D-glycero-alpha-D-manno-heptose 7-phosphate and D-glycero-beta-D-manno-heptose 7-phosphate from sedoheptulose 7-phosphate: step 1/1.</text>
</comment>
<dbReference type="SUPFAM" id="SSF53697">
    <property type="entry name" value="SIS domain"/>
    <property type="match status" value="1"/>
</dbReference>
<comment type="similarity">
    <text evidence="4 10">Belongs to the SIS family. GmhA subfamily.</text>
</comment>
<dbReference type="OrthoDB" id="9810929at2"/>
<dbReference type="GO" id="GO:0005975">
    <property type="term" value="P:carbohydrate metabolic process"/>
    <property type="evidence" value="ECO:0007669"/>
    <property type="project" value="UniProtKB-UniRule"/>
</dbReference>
<dbReference type="PANTHER" id="PTHR30390:SF6">
    <property type="entry name" value="DNAA INITIATOR-ASSOCIATING PROTEIN DIAA"/>
    <property type="match status" value="1"/>
</dbReference>
<evidence type="ECO:0000256" key="1">
    <source>
        <dbReference type="ARBA" id="ARBA00000348"/>
    </source>
</evidence>